<gene>
    <name evidence="1" type="ORF">Pyn_16731</name>
</gene>
<keyword evidence="2" id="KW-1185">Reference proteome</keyword>
<evidence type="ECO:0000313" key="1">
    <source>
        <dbReference type="EMBL" id="PQM33323.1"/>
    </source>
</evidence>
<comment type="caution">
    <text evidence="1">The sequence shown here is derived from an EMBL/GenBank/DDBJ whole genome shotgun (WGS) entry which is preliminary data.</text>
</comment>
<dbReference type="Proteomes" id="UP000250321">
    <property type="component" value="Unassembled WGS sequence"/>
</dbReference>
<dbReference type="AlphaFoldDB" id="A0A314U7I2"/>
<sequence>MHTISTKLITQLGFPFFFPPISFLSPSAAETSLTEALSAPNLFDRSSVCAKPLSAKPLPQPSSLSSSLTEALSAPILSAQNLLSGKPLCQRRLCQPPLLSKPPPLSIAAITDSAQQFAATSSFYLALFLSVSSSCRSAGNLWSRLELPAAVLPLSELYRGEAQSDSFWEGTNGASQHHSKN</sequence>
<dbReference type="EMBL" id="PJQY01003938">
    <property type="protein sequence ID" value="PQM33323.1"/>
    <property type="molecule type" value="Genomic_DNA"/>
</dbReference>
<accession>A0A314U7I2</accession>
<protein>
    <submittedName>
        <fullName evidence="1">Uncharacterized protein</fullName>
    </submittedName>
</protein>
<name>A0A314U7I2_PRUYE</name>
<proteinExistence type="predicted"/>
<evidence type="ECO:0000313" key="2">
    <source>
        <dbReference type="Proteomes" id="UP000250321"/>
    </source>
</evidence>
<reference evidence="1 2" key="1">
    <citation type="submission" date="2018-02" db="EMBL/GenBank/DDBJ databases">
        <title>Draft genome of wild Prunus yedoensis var. nudiflora.</title>
        <authorList>
            <person name="Baek S."/>
            <person name="Kim J.-H."/>
            <person name="Choi K."/>
            <person name="Kim G.-B."/>
            <person name="Cho A."/>
            <person name="Jang H."/>
            <person name="Shin C.-H."/>
            <person name="Yu H.-J."/>
            <person name="Mun J.-H."/>
        </authorList>
    </citation>
    <scope>NUCLEOTIDE SEQUENCE [LARGE SCALE GENOMIC DNA]</scope>
    <source>
        <strain evidence="2">cv. Jeju island</strain>
        <tissue evidence="1">Leaf</tissue>
    </source>
</reference>
<organism evidence="1 2">
    <name type="scientific">Prunus yedoensis var. nudiflora</name>
    <dbReference type="NCBI Taxonomy" id="2094558"/>
    <lineage>
        <taxon>Eukaryota</taxon>
        <taxon>Viridiplantae</taxon>
        <taxon>Streptophyta</taxon>
        <taxon>Embryophyta</taxon>
        <taxon>Tracheophyta</taxon>
        <taxon>Spermatophyta</taxon>
        <taxon>Magnoliopsida</taxon>
        <taxon>eudicotyledons</taxon>
        <taxon>Gunneridae</taxon>
        <taxon>Pentapetalae</taxon>
        <taxon>rosids</taxon>
        <taxon>fabids</taxon>
        <taxon>Rosales</taxon>
        <taxon>Rosaceae</taxon>
        <taxon>Amygdaloideae</taxon>
        <taxon>Amygdaleae</taxon>
        <taxon>Prunus</taxon>
    </lineage>
</organism>